<dbReference type="GO" id="GO:0016301">
    <property type="term" value="F:kinase activity"/>
    <property type="evidence" value="ECO:0007669"/>
    <property type="project" value="UniProtKB-KW"/>
</dbReference>
<name>A0A2K3MDT2_TRIPR</name>
<keyword evidence="1" id="KW-0812">Transmembrane</keyword>
<evidence type="ECO:0000256" key="1">
    <source>
        <dbReference type="SAM" id="Phobius"/>
    </source>
</evidence>
<dbReference type="EMBL" id="ASHM01058210">
    <property type="protein sequence ID" value="PNX88953.1"/>
    <property type="molecule type" value="Genomic_DNA"/>
</dbReference>
<accession>A0A2K3MDT2</accession>
<gene>
    <name evidence="2" type="ORF">L195_g045068</name>
</gene>
<keyword evidence="1" id="KW-1133">Transmembrane helix</keyword>
<reference evidence="2 3" key="2">
    <citation type="journal article" date="2017" name="Front. Plant Sci.">
        <title>Gene Classification and Mining of Molecular Markers Useful in Red Clover (Trifolium pratense) Breeding.</title>
        <authorList>
            <person name="Istvanek J."/>
            <person name="Dluhosova J."/>
            <person name="Dluhos P."/>
            <person name="Patkova L."/>
            <person name="Nedelnik J."/>
            <person name="Repkova J."/>
        </authorList>
    </citation>
    <scope>NUCLEOTIDE SEQUENCE [LARGE SCALE GENOMIC DNA]</scope>
    <source>
        <strain evidence="3">cv. Tatra</strain>
        <tissue evidence="2">Young leaves</tissue>
    </source>
</reference>
<organism evidence="2 3">
    <name type="scientific">Trifolium pratense</name>
    <name type="common">Red clover</name>
    <dbReference type="NCBI Taxonomy" id="57577"/>
    <lineage>
        <taxon>Eukaryota</taxon>
        <taxon>Viridiplantae</taxon>
        <taxon>Streptophyta</taxon>
        <taxon>Embryophyta</taxon>
        <taxon>Tracheophyta</taxon>
        <taxon>Spermatophyta</taxon>
        <taxon>Magnoliopsida</taxon>
        <taxon>eudicotyledons</taxon>
        <taxon>Gunneridae</taxon>
        <taxon>Pentapetalae</taxon>
        <taxon>rosids</taxon>
        <taxon>fabids</taxon>
        <taxon>Fabales</taxon>
        <taxon>Fabaceae</taxon>
        <taxon>Papilionoideae</taxon>
        <taxon>50 kb inversion clade</taxon>
        <taxon>NPAAA clade</taxon>
        <taxon>Hologalegina</taxon>
        <taxon>IRL clade</taxon>
        <taxon>Trifolieae</taxon>
        <taxon>Trifolium</taxon>
    </lineage>
</organism>
<dbReference type="Proteomes" id="UP000236291">
    <property type="component" value="Unassembled WGS sequence"/>
</dbReference>
<feature type="transmembrane region" description="Helical" evidence="1">
    <location>
        <begin position="72"/>
        <end position="92"/>
    </location>
</feature>
<protein>
    <submittedName>
        <fullName evidence="2">TSL-kinase interacting protein</fullName>
    </submittedName>
</protein>
<comment type="caution">
    <text evidence="2">The sequence shown here is derived from an EMBL/GenBank/DDBJ whole genome shotgun (WGS) entry which is preliminary data.</text>
</comment>
<reference evidence="2 3" key="1">
    <citation type="journal article" date="2014" name="Am. J. Bot.">
        <title>Genome assembly and annotation for red clover (Trifolium pratense; Fabaceae).</title>
        <authorList>
            <person name="Istvanek J."/>
            <person name="Jaros M."/>
            <person name="Krenek A."/>
            <person name="Repkova J."/>
        </authorList>
    </citation>
    <scope>NUCLEOTIDE SEQUENCE [LARGE SCALE GENOMIC DNA]</scope>
    <source>
        <strain evidence="3">cv. Tatra</strain>
        <tissue evidence="2">Young leaves</tissue>
    </source>
</reference>
<keyword evidence="1" id="KW-0472">Membrane</keyword>
<dbReference type="AlphaFoldDB" id="A0A2K3MDT2"/>
<evidence type="ECO:0000313" key="3">
    <source>
        <dbReference type="Proteomes" id="UP000236291"/>
    </source>
</evidence>
<sequence>MAVELDVAQGNVPMGGGSIQTLEPIEVFVFKRLWESASPSKIRAFVWQLLLNRVQTKDNLYKLKMLRTDQQTWLGFTLIIPPNLAISFAMWATCVTNKKEKAGMCLIWNAFIWVVWKRWNDSVFNNGTVTVEEMVEQIKVVSRQWFIGRIAKGPVDCM</sequence>
<evidence type="ECO:0000313" key="2">
    <source>
        <dbReference type="EMBL" id="PNX88953.1"/>
    </source>
</evidence>
<keyword evidence="2" id="KW-0808">Transferase</keyword>
<proteinExistence type="predicted"/>
<keyword evidence="2" id="KW-0418">Kinase</keyword>